<dbReference type="EMBL" id="BJVC01000003">
    <property type="protein sequence ID" value="GEL02561.1"/>
    <property type="molecule type" value="Genomic_DNA"/>
</dbReference>
<dbReference type="Proteomes" id="UP000321405">
    <property type="component" value="Unassembled WGS sequence"/>
</dbReference>
<proteinExistence type="predicted"/>
<sequence>MAVREENTTDVFGLVPDDADRHGLFRFLREKGGIGPQERNGVSDTIGFIPARRVIRAFLMKCPILEYELGLIIFVPAGRYVACEDRAFAI</sequence>
<dbReference type="AlphaFoldDB" id="A0A511BQE7"/>
<name>A0A511BQE7_9PROT</name>
<evidence type="ECO:0000313" key="1">
    <source>
        <dbReference type="EMBL" id="GEL02561.1"/>
    </source>
</evidence>
<organism evidence="1 2">
    <name type="scientific">Swaminathania salitolerans</name>
    <dbReference type="NCBI Taxonomy" id="182838"/>
    <lineage>
        <taxon>Bacteria</taxon>
        <taxon>Pseudomonadati</taxon>
        <taxon>Pseudomonadota</taxon>
        <taxon>Alphaproteobacteria</taxon>
        <taxon>Acetobacterales</taxon>
        <taxon>Acetobacteraceae</taxon>
        <taxon>Swaminathania</taxon>
    </lineage>
</organism>
<evidence type="ECO:0000313" key="2">
    <source>
        <dbReference type="Proteomes" id="UP000321405"/>
    </source>
</evidence>
<reference evidence="1 2" key="1">
    <citation type="submission" date="2019-07" db="EMBL/GenBank/DDBJ databases">
        <title>Whole genome shotgun sequence of Swaminathania salitolerans NBRC 104436.</title>
        <authorList>
            <person name="Hosoyama A."/>
            <person name="Uohara A."/>
            <person name="Ohji S."/>
            <person name="Ichikawa N."/>
        </authorList>
    </citation>
    <scope>NUCLEOTIDE SEQUENCE [LARGE SCALE GENOMIC DNA]</scope>
    <source>
        <strain evidence="1 2">NBRC 104436</strain>
    </source>
</reference>
<accession>A0A511BQE7</accession>
<protein>
    <submittedName>
        <fullName evidence="1">Uncharacterized protein</fullName>
    </submittedName>
</protein>
<keyword evidence="2" id="KW-1185">Reference proteome</keyword>
<comment type="caution">
    <text evidence="1">The sequence shown here is derived from an EMBL/GenBank/DDBJ whole genome shotgun (WGS) entry which is preliminary data.</text>
</comment>
<gene>
    <name evidence="1" type="ORF">SSA02_17240</name>
</gene>